<dbReference type="InterPro" id="IPR036429">
    <property type="entry name" value="SpoA-like_sf"/>
</dbReference>
<evidence type="ECO:0000256" key="9">
    <source>
        <dbReference type="ARBA" id="ARBA00023143"/>
    </source>
</evidence>
<dbReference type="Pfam" id="PF02154">
    <property type="entry name" value="FliM"/>
    <property type="match status" value="1"/>
</dbReference>
<dbReference type="RefSeq" id="WP_229828749.1">
    <property type="nucleotide sequence ID" value="NZ_BNAN01000003.1"/>
</dbReference>
<dbReference type="Pfam" id="PF01052">
    <property type="entry name" value="FliMN_C"/>
    <property type="match status" value="1"/>
</dbReference>
<keyword evidence="7" id="KW-0283">Flagellar rotation</keyword>
<dbReference type="Proteomes" id="UP000198520">
    <property type="component" value="Unassembled WGS sequence"/>
</dbReference>
<dbReference type="PIRSF" id="PIRSF002888">
    <property type="entry name" value="FliM"/>
    <property type="match status" value="1"/>
</dbReference>
<sequence>MTPPDTTRSAKPARSEAEVYDFRRPMTLARDHGRAIEMASETFARQWGTHLTSRMRILCGVTVEQVVMLPYDEYISTLPDQTAMFVGTAEDSRATVVLQLPLETTMMWIDLLLGGPGLDGAVAAREHTEIETSLLTDVVQANLHDLRYAFAAVTPLDVKLKGLQYSPQFAQLIPASEPVVVISFSVTTRDRVDTATLMVPGDTMLEQLRAGEQADERSPSDRADAEVAHQRVLATMQTVPVDVSVRLNPLTISPKDVVNVQVGEVILLNHSVSRPLEVVVDDRVLAHAVAGTSGRQLACQVVDFEENER</sequence>
<comment type="similarity">
    <text evidence="3">Belongs to the FliM family.</text>
</comment>
<dbReference type="SUPFAM" id="SSF101801">
    <property type="entry name" value="Surface presentation of antigens (SPOA)"/>
    <property type="match status" value="1"/>
</dbReference>
<evidence type="ECO:0000256" key="8">
    <source>
        <dbReference type="ARBA" id="ARBA00023136"/>
    </source>
</evidence>
<dbReference type="GO" id="GO:0050918">
    <property type="term" value="P:positive chemotaxis"/>
    <property type="evidence" value="ECO:0007669"/>
    <property type="project" value="TreeGrafter"/>
</dbReference>
<keyword evidence="11" id="KW-0966">Cell projection</keyword>
<evidence type="ECO:0000313" key="11">
    <source>
        <dbReference type="EMBL" id="SFF18954.1"/>
    </source>
</evidence>
<gene>
    <name evidence="11" type="ORF">SAMN04488035_1883</name>
</gene>
<keyword evidence="11" id="KW-0969">Cilium</keyword>
<evidence type="ECO:0000256" key="4">
    <source>
        <dbReference type="ARBA" id="ARBA00021898"/>
    </source>
</evidence>
<protein>
    <recommendedName>
        <fullName evidence="4">Flagellar motor switch protein FliM</fullName>
    </recommendedName>
</protein>
<keyword evidence="12" id="KW-1185">Reference proteome</keyword>
<dbReference type="STRING" id="285351.SAMN04488035_1883"/>
<evidence type="ECO:0000259" key="10">
    <source>
        <dbReference type="Pfam" id="PF01052"/>
    </source>
</evidence>
<accession>A0A1I2GLY8</accession>
<dbReference type="Gene3D" id="3.40.1550.10">
    <property type="entry name" value="CheC-like"/>
    <property type="match status" value="1"/>
</dbReference>
<dbReference type="GO" id="GO:0005886">
    <property type="term" value="C:plasma membrane"/>
    <property type="evidence" value="ECO:0007669"/>
    <property type="project" value="UniProtKB-SubCell"/>
</dbReference>
<organism evidence="11 12">
    <name type="scientific">Flavimobilis marinus</name>
    <dbReference type="NCBI Taxonomy" id="285351"/>
    <lineage>
        <taxon>Bacteria</taxon>
        <taxon>Bacillati</taxon>
        <taxon>Actinomycetota</taxon>
        <taxon>Actinomycetes</taxon>
        <taxon>Micrococcales</taxon>
        <taxon>Jonesiaceae</taxon>
        <taxon>Flavimobilis</taxon>
    </lineage>
</organism>
<feature type="domain" description="Flagellar motor switch protein FliN-like C-terminal" evidence="10">
    <location>
        <begin position="236"/>
        <end position="304"/>
    </location>
</feature>
<reference evidence="12" key="1">
    <citation type="submission" date="2016-10" db="EMBL/GenBank/DDBJ databases">
        <authorList>
            <person name="Varghese N."/>
            <person name="Submissions S."/>
        </authorList>
    </citation>
    <scope>NUCLEOTIDE SEQUENCE [LARGE SCALE GENOMIC DNA]</scope>
    <source>
        <strain evidence="12">DSM 19083</strain>
    </source>
</reference>
<keyword evidence="6" id="KW-0145">Chemotaxis</keyword>
<dbReference type="GO" id="GO:0071978">
    <property type="term" value="P:bacterial-type flagellum-dependent swarming motility"/>
    <property type="evidence" value="ECO:0007669"/>
    <property type="project" value="TreeGrafter"/>
</dbReference>
<name>A0A1I2GLY8_9MICO</name>
<dbReference type="GO" id="GO:0003774">
    <property type="term" value="F:cytoskeletal motor activity"/>
    <property type="evidence" value="ECO:0007669"/>
    <property type="project" value="InterPro"/>
</dbReference>
<evidence type="ECO:0000256" key="5">
    <source>
        <dbReference type="ARBA" id="ARBA00022475"/>
    </source>
</evidence>
<evidence type="ECO:0000256" key="7">
    <source>
        <dbReference type="ARBA" id="ARBA00022779"/>
    </source>
</evidence>
<dbReference type="EMBL" id="FONZ01000003">
    <property type="protein sequence ID" value="SFF18954.1"/>
    <property type="molecule type" value="Genomic_DNA"/>
</dbReference>
<dbReference type="Gene3D" id="2.30.330.10">
    <property type="entry name" value="SpoA-like"/>
    <property type="match status" value="1"/>
</dbReference>
<proteinExistence type="inferred from homology"/>
<dbReference type="SUPFAM" id="SSF103039">
    <property type="entry name" value="CheC-like"/>
    <property type="match status" value="1"/>
</dbReference>
<dbReference type="InterPro" id="IPR001543">
    <property type="entry name" value="FliN-like_C"/>
</dbReference>
<dbReference type="InterPro" id="IPR001689">
    <property type="entry name" value="Flag_FliM"/>
</dbReference>
<evidence type="ECO:0000256" key="1">
    <source>
        <dbReference type="ARBA" id="ARBA00004117"/>
    </source>
</evidence>
<keyword evidence="8" id="KW-0472">Membrane</keyword>
<dbReference type="CDD" id="cd17908">
    <property type="entry name" value="FliM"/>
    <property type="match status" value="1"/>
</dbReference>
<evidence type="ECO:0000256" key="3">
    <source>
        <dbReference type="ARBA" id="ARBA00011049"/>
    </source>
</evidence>
<keyword evidence="9" id="KW-0975">Bacterial flagellum</keyword>
<dbReference type="InterPro" id="IPR028976">
    <property type="entry name" value="CheC-like_sf"/>
</dbReference>
<dbReference type="GO" id="GO:0009425">
    <property type="term" value="C:bacterial-type flagellum basal body"/>
    <property type="evidence" value="ECO:0007669"/>
    <property type="project" value="UniProtKB-SubCell"/>
</dbReference>
<comment type="subcellular location">
    <subcellularLocation>
        <location evidence="1">Bacterial flagellum basal body</location>
    </subcellularLocation>
    <subcellularLocation>
        <location evidence="2">Cell membrane</location>
        <topology evidence="2">Peripheral membrane protein</topology>
    </subcellularLocation>
</comment>
<evidence type="ECO:0000256" key="2">
    <source>
        <dbReference type="ARBA" id="ARBA00004202"/>
    </source>
</evidence>
<dbReference type="PANTHER" id="PTHR30034">
    <property type="entry name" value="FLAGELLAR MOTOR SWITCH PROTEIN FLIM"/>
    <property type="match status" value="1"/>
</dbReference>
<evidence type="ECO:0000313" key="12">
    <source>
        <dbReference type="Proteomes" id="UP000198520"/>
    </source>
</evidence>
<evidence type="ECO:0000256" key="6">
    <source>
        <dbReference type="ARBA" id="ARBA00022500"/>
    </source>
</evidence>
<keyword evidence="11" id="KW-0282">Flagellum</keyword>
<keyword evidence="5" id="KW-1003">Cell membrane</keyword>
<dbReference type="PANTHER" id="PTHR30034:SF6">
    <property type="entry name" value="YOP PROTEINS TRANSLOCATION PROTEIN Q"/>
    <property type="match status" value="1"/>
</dbReference>
<dbReference type="AlphaFoldDB" id="A0A1I2GLY8"/>